<keyword evidence="8" id="KW-1185">Reference proteome</keyword>
<comment type="cofactor">
    <cofactor evidence="1">
        <name>Zn(2+)</name>
        <dbReference type="ChEBI" id="CHEBI:29105"/>
    </cofactor>
</comment>
<dbReference type="InterPro" id="IPR017150">
    <property type="entry name" value="Pept_M20_glutamate_carboxypep"/>
</dbReference>
<dbReference type="CDD" id="cd03885">
    <property type="entry name" value="M20_CPDG2"/>
    <property type="match status" value="1"/>
</dbReference>
<sequence>MSAPAHLGCATGLSSTHVLQTHVRARYDDFLTDLAELVSIDCGSWNADGVNRAADLCADRLTSLGFTVTRTPARADDGRPLGDIVVARRRGDLPHGRRILLLAHLDTVYDDGTAAARPLRIVDGIAYGPGVTDDKGGLLAGITAAAAISDTGRHPYAELVFLLTPDEEISSDAGRPTIEALAVEADYALCLEAARENGDLVQARKGIADLHLTVSGRAAHSGIEPERGANAALTAAHLITGLQGLNGQWPGVTVNVGVVQAGSRTNVVCAEARLELEVRATTTDEMEAALAAVESLAAHPVVPGTSVTIHRPAAWPPMAPTDEVAGMVAQARQIAAELGFDVTAVATGGAADANLASLHVPVLDGLGPIGGGDHSPAEWLDLTSVVPRTTLLAALITHLGTG</sequence>
<dbReference type="Proteomes" id="UP000183015">
    <property type="component" value="Unassembled WGS sequence"/>
</dbReference>
<keyword evidence="7" id="KW-0645">Protease</keyword>
<dbReference type="InterPro" id="IPR002933">
    <property type="entry name" value="Peptidase_M20"/>
</dbReference>
<dbReference type="InterPro" id="IPR050072">
    <property type="entry name" value="Peptidase_M20A"/>
</dbReference>
<keyword evidence="7" id="KW-0121">Carboxypeptidase</keyword>
<dbReference type="Pfam" id="PF01546">
    <property type="entry name" value="Peptidase_M20"/>
    <property type="match status" value="1"/>
</dbReference>
<protein>
    <submittedName>
        <fullName evidence="7">Glutamate carboxypeptidase</fullName>
    </submittedName>
</protein>
<dbReference type="SUPFAM" id="SSF53187">
    <property type="entry name" value="Zn-dependent exopeptidases"/>
    <property type="match status" value="1"/>
</dbReference>
<evidence type="ECO:0000256" key="2">
    <source>
        <dbReference type="ARBA" id="ARBA00022723"/>
    </source>
</evidence>
<gene>
    <name evidence="7" type="ORF">SAMN05414137_10814</name>
</gene>
<evidence type="ECO:0000256" key="3">
    <source>
        <dbReference type="ARBA" id="ARBA00022801"/>
    </source>
</evidence>
<feature type="active site" description="Proton acceptor" evidence="5">
    <location>
        <position position="167"/>
    </location>
</feature>
<dbReference type="PANTHER" id="PTHR43808:SF9">
    <property type="entry name" value="BLL0789 PROTEIN"/>
    <property type="match status" value="1"/>
</dbReference>
<keyword evidence="4" id="KW-0862">Zinc</keyword>
<evidence type="ECO:0000313" key="7">
    <source>
        <dbReference type="EMBL" id="SEL36551.1"/>
    </source>
</evidence>
<dbReference type="PIRSF" id="PIRSF037238">
    <property type="entry name" value="Carboxypeptidase_G2"/>
    <property type="match status" value="1"/>
</dbReference>
<evidence type="ECO:0000313" key="8">
    <source>
        <dbReference type="Proteomes" id="UP000183015"/>
    </source>
</evidence>
<keyword evidence="2" id="KW-0479">Metal-binding</keyword>
<evidence type="ECO:0000256" key="4">
    <source>
        <dbReference type="ARBA" id="ARBA00022833"/>
    </source>
</evidence>
<dbReference type="GO" id="GO:0046872">
    <property type="term" value="F:metal ion binding"/>
    <property type="evidence" value="ECO:0007669"/>
    <property type="project" value="UniProtKB-KW"/>
</dbReference>
<evidence type="ECO:0000256" key="5">
    <source>
        <dbReference type="PIRSR" id="PIRSR037238-1"/>
    </source>
</evidence>
<organism evidence="7 8">
    <name type="scientific">Streptacidiphilus jiangxiensis</name>
    <dbReference type="NCBI Taxonomy" id="235985"/>
    <lineage>
        <taxon>Bacteria</taxon>
        <taxon>Bacillati</taxon>
        <taxon>Actinomycetota</taxon>
        <taxon>Actinomycetes</taxon>
        <taxon>Kitasatosporales</taxon>
        <taxon>Streptomycetaceae</taxon>
        <taxon>Streptacidiphilus</taxon>
    </lineage>
</organism>
<dbReference type="PROSITE" id="PS00758">
    <property type="entry name" value="ARGE_DAPE_CPG2_1"/>
    <property type="match status" value="1"/>
</dbReference>
<feature type="active site" evidence="5">
    <location>
        <position position="106"/>
    </location>
</feature>
<proteinExistence type="predicted"/>
<dbReference type="eggNOG" id="COG0624">
    <property type="taxonomic scope" value="Bacteria"/>
</dbReference>
<dbReference type="Pfam" id="PF07687">
    <property type="entry name" value="M20_dimer"/>
    <property type="match status" value="1"/>
</dbReference>
<dbReference type="InterPro" id="IPR011650">
    <property type="entry name" value="Peptidase_M20_dimer"/>
</dbReference>
<dbReference type="GO" id="GO:0004180">
    <property type="term" value="F:carboxypeptidase activity"/>
    <property type="evidence" value="ECO:0007669"/>
    <property type="project" value="UniProtKB-KW"/>
</dbReference>
<name>A0A1H7PL64_STRJI</name>
<dbReference type="PANTHER" id="PTHR43808">
    <property type="entry name" value="ACETYLORNITHINE DEACETYLASE"/>
    <property type="match status" value="1"/>
</dbReference>
<dbReference type="EMBL" id="FOAZ01000008">
    <property type="protein sequence ID" value="SEL36551.1"/>
    <property type="molecule type" value="Genomic_DNA"/>
</dbReference>
<dbReference type="InterPro" id="IPR001261">
    <property type="entry name" value="ArgE/DapE_CS"/>
</dbReference>
<keyword evidence="3" id="KW-0378">Hydrolase</keyword>
<feature type="domain" description="Peptidase M20 dimerisation" evidence="6">
    <location>
        <begin position="203"/>
        <end position="301"/>
    </location>
</feature>
<evidence type="ECO:0000259" key="6">
    <source>
        <dbReference type="Pfam" id="PF07687"/>
    </source>
</evidence>
<dbReference type="AlphaFoldDB" id="A0A1H7PL64"/>
<reference evidence="8" key="1">
    <citation type="submission" date="2016-10" db="EMBL/GenBank/DDBJ databases">
        <authorList>
            <person name="Varghese N."/>
        </authorList>
    </citation>
    <scope>NUCLEOTIDE SEQUENCE [LARGE SCALE GENOMIC DNA]</scope>
    <source>
        <strain evidence="8">DSM 45096 / BCRC 16803 / CGMCC 4.1857 / CIP 109030 / JCM 12277 / KCTC 19219 / NBRC 100920 / 33214</strain>
    </source>
</reference>
<dbReference type="InterPro" id="IPR036264">
    <property type="entry name" value="Bact_exopeptidase_dim_dom"/>
</dbReference>
<dbReference type="STRING" id="235985.SAMN05414137_10814"/>
<dbReference type="Gene3D" id="3.40.630.10">
    <property type="entry name" value="Zn peptidases"/>
    <property type="match status" value="1"/>
</dbReference>
<dbReference type="RefSeq" id="WP_236656015.1">
    <property type="nucleotide sequence ID" value="NZ_BBPN01000013.1"/>
</dbReference>
<dbReference type="Gene3D" id="3.30.70.360">
    <property type="match status" value="1"/>
</dbReference>
<evidence type="ECO:0000256" key="1">
    <source>
        <dbReference type="ARBA" id="ARBA00001947"/>
    </source>
</evidence>
<dbReference type="SUPFAM" id="SSF55031">
    <property type="entry name" value="Bacterial exopeptidase dimerisation domain"/>
    <property type="match status" value="1"/>
</dbReference>
<accession>A0A1H7PL64</accession>